<comment type="subcellular location">
    <subcellularLocation>
        <location evidence="8">Cytoplasm</location>
    </subcellularLocation>
</comment>
<keyword evidence="6 8" id="KW-0418">Kinase</keyword>
<comment type="function">
    <text evidence="8">Major role in the synthesis of nucleoside triphosphates other than ATP. The ATP gamma phosphate is transferred to the NDP beta phosphate via a ping-pong mechanism, using a phosphorylated active-site intermediate.</text>
</comment>
<evidence type="ECO:0000256" key="11">
    <source>
        <dbReference type="RuleBase" id="RU004013"/>
    </source>
</evidence>
<gene>
    <name evidence="8 13" type="primary">ndk</name>
    <name evidence="13" type="ORF">AAK873_11490</name>
</gene>
<dbReference type="RefSeq" id="WP_148464418.1">
    <property type="nucleotide sequence ID" value="NZ_JBCLPP010000037.1"/>
</dbReference>
<keyword evidence="8" id="KW-0460">Magnesium</keyword>
<sequence length="153" mass="17140">MEQTLVIIKPSAVHRGLIGDIISRFQNKGLTITGLKMMQLDEEILREHYSHLTEKPFFPSLLESMMATPVIVMCLEGIDAVEVVRLMTGATNGRKALPGTIRGDLSMSGQENIVHASDSVENGRIELARFFKPGEIFSYRPANLRFYYAPDEI</sequence>
<feature type="binding site" evidence="8 9">
    <location>
        <position position="102"/>
    </location>
    <ligand>
        <name>ATP</name>
        <dbReference type="ChEBI" id="CHEBI:30616"/>
    </ligand>
</feature>
<organism evidence="13 14">
    <name type="scientific">Heminiphilus faecis</name>
    <dbReference type="NCBI Taxonomy" id="2601703"/>
    <lineage>
        <taxon>Bacteria</taxon>
        <taxon>Pseudomonadati</taxon>
        <taxon>Bacteroidota</taxon>
        <taxon>Bacteroidia</taxon>
        <taxon>Bacteroidales</taxon>
        <taxon>Muribaculaceae</taxon>
        <taxon>Heminiphilus</taxon>
    </lineage>
</organism>
<dbReference type="PANTHER" id="PTHR11349">
    <property type="entry name" value="NUCLEOSIDE DIPHOSPHATE KINASE"/>
    <property type="match status" value="1"/>
</dbReference>
<keyword evidence="7 8" id="KW-0067">ATP-binding</keyword>
<evidence type="ECO:0000256" key="10">
    <source>
        <dbReference type="RuleBase" id="RU004011"/>
    </source>
</evidence>
<feature type="binding site" evidence="8 9">
    <location>
        <position position="112"/>
    </location>
    <ligand>
        <name>ATP</name>
        <dbReference type="ChEBI" id="CHEBI:30616"/>
    </ligand>
</feature>
<reference evidence="13 14" key="1">
    <citation type="submission" date="2024-03" db="EMBL/GenBank/DDBJ databases">
        <title>Mouse gut bacterial collection (mGBC) of GemPharmatech.</title>
        <authorList>
            <person name="He Y."/>
            <person name="Dong L."/>
            <person name="Wu D."/>
            <person name="Gao X."/>
            <person name="Lin Z."/>
        </authorList>
    </citation>
    <scope>NUCLEOTIDE SEQUENCE [LARGE SCALE GENOMIC DNA]</scope>
    <source>
        <strain evidence="13 14">54-13</strain>
    </source>
</reference>
<dbReference type="Gene3D" id="3.30.70.141">
    <property type="entry name" value="Nucleoside diphosphate kinase-like domain"/>
    <property type="match status" value="1"/>
</dbReference>
<dbReference type="SUPFAM" id="SSF54919">
    <property type="entry name" value="Nucleoside diphosphate kinase, NDK"/>
    <property type="match status" value="1"/>
</dbReference>
<evidence type="ECO:0000256" key="9">
    <source>
        <dbReference type="PROSITE-ProRule" id="PRU00706"/>
    </source>
</evidence>
<dbReference type="EC" id="2.7.4.6" evidence="8 11"/>
<keyword evidence="3 8" id="KW-0597">Phosphoprotein</keyword>
<feature type="active site" description="Pros-phosphohistidine intermediate" evidence="8 9">
    <location>
        <position position="115"/>
    </location>
</feature>
<comment type="catalytic activity">
    <reaction evidence="8 11">
        <text>a 2'-deoxyribonucleoside 5'-diphosphate + ATP = a 2'-deoxyribonucleoside 5'-triphosphate + ADP</text>
        <dbReference type="Rhea" id="RHEA:44640"/>
        <dbReference type="ChEBI" id="CHEBI:30616"/>
        <dbReference type="ChEBI" id="CHEBI:61560"/>
        <dbReference type="ChEBI" id="CHEBI:73316"/>
        <dbReference type="ChEBI" id="CHEBI:456216"/>
        <dbReference type="EC" id="2.7.4.6"/>
    </reaction>
</comment>
<dbReference type="EMBL" id="JBCLPP010000037">
    <property type="protein sequence ID" value="MEY8246231.1"/>
    <property type="molecule type" value="Genomic_DNA"/>
</dbReference>
<dbReference type="HAMAP" id="MF_00451">
    <property type="entry name" value="NDP_kinase"/>
    <property type="match status" value="1"/>
</dbReference>
<keyword evidence="8" id="KW-0479">Metal-binding</keyword>
<dbReference type="PROSITE" id="PS00469">
    <property type="entry name" value="NDPK"/>
    <property type="match status" value="1"/>
</dbReference>
<dbReference type="PROSITE" id="PS51374">
    <property type="entry name" value="NDPK_LIKE"/>
    <property type="match status" value="1"/>
</dbReference>
<feature type="domain" description="Nucleoside diphosphate kinase-like" evidence="12">
    <location>
        <begin position="1"/>
        <end position="138"/>
    </location>
</feature>
<accession>A0ABV4CZX9</accession>
<evidence type="ECO:0000256" key="3">
    <source>
        <dbReference type="ARBA" id="ARBA00022553"/>
    </source>
</evidence>
<keyword evidence="8" id="KW-0963">Cytoplasm</keyword>
<dbReference type="CDD" id="cd04413">
    <property type="entry name" value="NDPk_I"/>
    <property type="match status" value="1"/>
</dbReference>
<dbReference type="InterPro" id="IPR034907">
    <property type="entry name" value="NDK-like_dom"/>
</dbReference>
<keyword evidence="4 8" id="KW-0808">Transferase</keyword>
<comment type="similarity">
    <text evidence="2 8 9 10">Belongs to the NDK family.</text>
</comment>
<evidence type="ECO:0000256" key="4">
    <source>
        <dbReference type="ARBA" id="ARBA00022679"/>
    </source>
</evidence>
<proteinExistence type="inferred from homology"/>
<comment type="catalytic activity">
    <reaction evidence="8">
        <text>a ribonucleoside 5'-diphosphate + ATP = a ribonucleoside 5'-triphosphate + ADP</text>
        <dbReference type="Rhea" id="RHEA:18113"/>
        <dbReference type="ChEBI" id="CHEBI:30616"/>
        <dbReference type="ChEBI" id="CHEBI:57930"/>
        <dbReference type="ChEBI" id="CHEBI:61557"/>
        <dbReference type="ChEBI" id="CHEBI:456216"/>
        <dbReference type="EC" id="2.7.4.6"/>
    </reaction>
</comment>
<dbReference type="PRINTS" id="PR01243">
    <property type="entry name" value="NUCDPKINASE"/>
</dbReference>
<dbReference type="NCBIfam" id="NF001908">
    <property type="entry name" value="PRK00668.1"/>
    <property type="match status" value="1"/>
</dbReference>
<evidence type="ECO:0000256" key="2">
    <source>
        <dbReference type="ARBA" id="ARBA00008142"/>
    </source>
</evidence>
<dbReference type="SMART" id="SM00562">
    <property type="entry name" value="NDK"/>
    <property type="match status" value="1"/>
</dbReference>
<comment type="cofactor">
    <cofactor evidence="1 8">
        <name>Mg(2+)</name>
        <dbReference type="ChEBI" id="CHEBI:18420"/>
    </cofactor>
</comment>
<evidence type="ECO:0000256" key="5">
    <source>
        <dbReference type="ARBA" id="ARBA00022741"/>
    </source>
</evidence>
<evidence type="ECO:0000256" key="8">
    <source>
        <dbReference type="HAMAP-Rule" id="MF_00451"/>
    </source>
</evidence>
<keyword evidence="8" id="KW-0546">Nucleotide metabolism</keyword>
<evidence type="ECO:0000259" key="12">
    <source>
        <dbReference type="SMART" id="SM00562"/>
    </source>
</evidence>
<evidence type="ECO:0000256" key="6">
    <source>
        <dbReference type="ARBA" id="ARBA00022777"/>
    </source>
</evidence>
<feature type="binding site" evidence="8 9">
    <location>
        <position position="9"/>
    </location>
    <ligand>
        <name>ATP</name>
        <dbReference type="ChEBI" id="CHEBI:30616"/>
    </ligand>
</feature>
<protein>
    <recommendedName>
        <fullName evidence="8 11">Nucleoside diphosphate kinase</fullName>
        <shortName evidence="8">NDK</shortName>
        <shortName evidence="8">NDP kinase</shortName>
        <ecNumber evidence="8 11">2.7.4.6</ecNumber>
    </recommendedName>
    <alternativeName>
        <fullName evidence="8">Nucleoside-2-P kinase</fullName>
    </alternativeName>
</protein>
<dbReference type="InterPro" id="IPR023005">
    <property type="entry name" value="Nucleoside_diP_kinase_AS"/>
</dbReference>
<name>A0ABV4CZX9_9BACT</name>
<dbReference type="InterPro" id="IPR036850">
    <property type="entry name" value="NDK-like_dom_sf"/>
</dbReference>
<dbReference type="Pfam" id="PF00334">
    <property type="entry name" value="NDK"/>
    <property type="match status" value="1"/>
</dbReference>
<keyword evidence="14" id="KW-1185">Reference proteome</keyword>
<evidence type="ECO:0000256" key="7">
    <source>
        <dbReference type="ARBA" id="ARBA00022840"/>
    </source>
</evidence>
<feature type="binding site" evidence="8 9">
    <location>
        <position position="57"/>
    </location>
    <ligand>
        <name>ATP</name>
        <dbReference type="ChEBI" id="CHEBI:30616"/>
    </ligand>
</feature>
<evidence type="ECO:0000313" key="13">
    <source>
        <dbReference type="EMBL" id="MEY8246231.1"/>
    </source>
</evidence>
<dbReference type="Proteomes" id="UP001565200">
    <property type="component" value="Unassembled WGS sequence"/>
</dbReference>
<feature type="binding site" evidence="8 9">
    <location>
        <position position="85"/>
    </location>
    <ligand>
        <name>ATP</name>
        <dbReference type="ChEBI" id="CHEBI:30616"/>
    </ligand>
</feature>
<evidence type="ECO:0000313" key="14">
    <source>
        <dbReference type="Proteomes" id="UP001565200"/>
    </source>
</evidence>
<feature type="binding site" evidence="8 9">
    <location>
        <position position="91"/>
    </location>
    <ligand>
        <name>ATP</name>
        <dbReference type="ChEBI" id="CHEBI:30616"/>
    </ligand>
</feature>
<evidence type="ECO:0000256" key="1">
    <source>
        <dbReference type="ARBA" id="ARBA00001946"/>
    </source>
</evidence>
<comment type="caution">
    <text evidence="13">The sequence shown here is derived from an EMBL/GenBank/DDBJ whole genome shotgun (WGS) entry which is preliminary data.</text>
</comment>
<comment type="subunit">
    <text evidence="8">Homotetramer.</text>
</comment>
<keyword evidence="5 8" id="KW-0547">Nucleotide-binding</keyword>
<dbReference type="GO" id="GO:0004550">
    <property type="term" value="F:nucleoside diphosphate kinase activity"/>
    <property type="evidence" value="ECO:0007669"/>
    <property type="project" value="UniProtKB-EC"/>
</dbReference>
<dbReference type="InterPro" id="IPR001564">
    <property type="entry name" value="Nucleoside_diP_kinase"/>
</dbReference>